<keyword evidence="1" id="KW-0805">Transcription regulation</keyword>
<dbReference type="SUPFAM" id="SSF46689">
    <property type="entry name" value="Homeodomain-like"/>
    <property type="match status" value="2"/>
</dbReference>
<dbReference type="Pfam" id="PF12833">
    <property type="entry name" value="HTH_18"/>
    <property type="match status" value="1"/>
</dbReference>
<evidence type="ECO:0000313" key="6">
    <source>
        <dbReference type="EMBL" id="QIM51743.1"/>
    </source>
</evidence>
<evidence type="ECO:0000313" key="7">
    <source>
        <dbReference type="Proteomes" id="UP000503162"/>
    </source>
</evidence>
<dbReference type="InterPro" id="IPR009057">
    <property type="entry name" value="Homeodomain-like_sf"/>
</dbReference>
<dbReference type="RefSeq" id="WP_166226014.1">
    <property type="nucleotide sequence ID" value="NZ_CP049989.1"/>
</dbReference>
<keyword evidence="2" id="KW-0238">DNA-binding</keyword>
<dbReference type="InterPro" id="IPR002818">
    <property type="entry name" value="DJ-1/PfpI"/>
</dbReference>
<proteinExistence type="predicted"/>
<evidence type="ECO:0000256" key="3">
    <source>
        <dbReference type="ARBA" id="ARBA00023163"/>
    </source>
</evidence>
<dbReference type="InterPro" id="IPR029062">
    <property type="entry name" value="Class_I_gatase-like"/>
</dbReference>
<keyword evidence="3" id="KW-0804">Transcription</keyword>
<protein>
    <submittedName>
        <fullName evidence="6">Helix-turn-helix domain-containing protein</fullName>
    </submittedName>
</protein>
<dbReference type="Gene3D" id="1.10.10.60">
    <property type="entry name" value="Homeodomain-like"/>
    <property type="match status" value="1"/>
</dbReference>
<keyword evidence="7" id="KW-1185">Reference proteome</keyword>
<dbReference type="Gene3D" id="3.40.50.880">
    <property type="match status" value="1"/>
</dbReference>
<evidence type="ECO:0000259" key="5">
    <source>
        <dbReference type="PROSITE" id="PS01124"/>
    </source>
</evidence>
<dbReference type="EMBL" id="CP049989">
    <property type="protein sequence ID" value="QIM51743.1"/>
    <property type="molecule type" value="Genomic_DNA"/>
</dbReference>
<dbReference type="PROSITE" id="PS01124">
    <property type="entry name" value="HTH_ARAC_FAMILY_2"/>
    <property type="match status" value="1"/>
</dbReference>
<reference evidence="6 7" key="1">
    <citation type="submission" date="2020-03" db="EMBL/GenBank/DDBJ databases">
        <title>Hydrogenophaga sp. nov. isolated from cyanobacterial mat.</title>
        <authorList>
            <person name="Thorat V."/>
            <person name="Kirdat K."/>
            <person name="Tiwarekar B."/>
            <person name="Costa E.D."/>
            <person name="Yadav A."/>
        </authorList>
    </citation>
    <scope>NUCLEOTIDE SEQUENCE [LARGE SCALE GENOMIC DNA]</scope>
    <source>
        <strain evidence="6 7">BA0156</strain>
    </source>
</reference>
<evidence type="ECO:0000256" key="4">
    <source>
        <dbReference type="SAM" id="MobiDB-lite"/>
    </source>
</evidence>
<feature type="region of interest" description="Disordered" evidence="4">
    <location>
        <begin position="319"/>
        <end position="348"/>
    </location>
</feature>
<organism evidence="6 7">
    <name type="scientific">Hydrogenophaga crocea</name>
    <dbReference type="NCBI Taxonomy" id="2716225"/>
    <lineage>
        <taxon>Bacteria</taxon>
        <taxon>Pseudomonadati</taxon>
        <taxon>Pseudomonadota</taxon>
        <taxon>Betaproteobacteria</taxon>
        <taxon>Burkholderiales</taxon>
        <taxon>Comamonadaceae</taxon>
        <taxon>Hydrogenophaga</taxon>
    </lineage>
</organism>
<feature type="domain" description="HTH araC/xylS-type" evidence="5">
    <location>
        <begin position="213"/>
        <end position="312"/>
    </location>
</feature>
<dbReference type="Pfam" id="PF01965">
    <property type="entry name" value="DJ-1_PfpI"/>
    <property type="match status" value="1"/>
</dbReference>
<evidence type="ECO:0000256" key="2">
    <source>
        <dbReference type="ARBA" id="ARBA00023125"/>
    </source>
</evidence>
<name>A0A6G8IF24_9BURK</name>
<dbReference type="GO" id="GO:0043565">
    <property type="term" value="F:sequence-specific DNA binding"/>
    <property type="evidence" value="ECO:0007669"/>
    <property type="project" value="InterPro"/>
</dbReference>
<dbReference type="AlphaFoldDB" id="A0A6G8IF24"/>
<evidence type="ECO:0000256" key="1">
    <source>
        <dbReference type="ARBA" id="ARBA00023015"/>
    </source>
</evidence>
<dbReference type="SUPFAM" id="SSF52317">
    <property type="entry name" value="Class I glutamine amidotransferase-like"/>
    <property type="match status" value="1"/>
</dbReference>
<accession>A0A6G8IF24</accession>
<dbReference type="SMART" id="SM00342">
    <property type="entry name" value="HTH_ARAC"/>
    <property type="match status" value="1"/>
</dbReference>
<feature type="compositionally biased region" description="Low complexity" evidence="4">
    <location>
        <begin position="329"/>
        <end position="341"/>
    </location>
</feature>
<dbReference type="KEGG" id="hcz:G9Q37_06090"/>
<gene>
    <name evidence="6" type="ORF">G9Q37_06090</name>
</gene>
<dbReference type="InterPro" id="IPR018060">
    <property type="entry name" value="HTH_AraC"/>
</dbReference>
<dbReference type="InterPro" id="IPR050204">
    <property type="entry name" value="AraC_XylS_family_regulators"/>
</dbReference>
<sequence>MDIGRRQATAVVVTLPGHRLLEKVTILEALGEAIRAGVELHVQCLDMDDSPMAGPAPALRTPGIPTALFVCAGELWSLDAIDPLEVQAARYVNEALLAGSLVCGVGGGVRFLATHGFLNGRKATVSQSLLAALRCQFPMTDWIASEAVLRDGNLLTCAGMLTAADAALSVLDALGHRSAVSRVTKNLLRLAEEPLNEPRARTPPIPAAHPALQRVDDLLSRNPTFPWTTCTLANSVYVSERHLQRLFREALGCGVFDYLQRKRLARAVDVLQNHPVMSLQRVAELSGFSSTQHLRRAWRKHFGANPSVSKENALHGAFRRLASSDRPARSARTPSSSATRRQPALATS</sequence>
<dbReference type="PANTHER" id="PTHR46796">
    <property type="entry name" value="HTH-TYPE TRANSCRIPTIONAL ACTIVATOR RHAS-RELATED"/>
    <property type="match status" value="1"/>
</dbReference>
<dbReference type="GO" id="GO:0003700">
    <property type="term" value="F:DNA-binding transcription factor activity"/>
    <property type="evidence" value="ECO:0007669"/>
    <property type="project" value="InterPro"/>
</dbReference>
<dbReference type="Proteomes" id="UP000503162">
    <property type="component" value="Chromosome"/>
</dbReference>